<keyword evidence="2" id="KW-1185">Reference proteome</keyword>
<dbReference type="AlphaFoldDB" id="A0A8J7G477"/>
<protein>
    <submittedName>
        <fullName evidence="1">Uncharacterized protein</fullName>
    </submittedName>
</protein>
<comment type="caution">
    <text evidence="1">The sequence shown here is derived from an EMBL/GenBank/DDBJ whole genome shotgun (WGS) entry which is preliminary data.</text>
</comment>
<dbReference type="Proteomes" id="UP000608754">
    <property type="component" value="Unassembled WGS sequence"/>
</dbReference>
<name>A0A8J7G477_9FLAO</name>
<sequence length="211" mass="24625">MRTFLQYFIRVIVDFIIAKIRFSNFIILFLLQICYAQNSQVDSLETNFDTININLVVVSFSDSTKIFIVKGTVTKNLINEKALENNIVFVEPKSIIHESKEIPKANKIHLVSHKEKVEKRIIIINKKDSTEVKKFSSLPYHNKSIYTSFQKNIVTSNNTNYHYKLSILKSNEIDDKVLTNLIYKKSYYSYIWNSYSICISTLEIRSPSFSI</sequence>
<organism evidence="1 2">
    <name type="scientific">Faecalibacter rhinopitheci</name>
    <dbReference type="NCBI Taxonomy" id="2779678"/>
    <lineage>
        <taxon>Bacteria</taxon>
        <taxon>Pseudomonadati</taxon>
        <taxon>Bacteroidota</taxon>
        <taxon>Flavobacteriia</taxon>
        <taxon>Flavobacteriales</taxon>
        <taxon>Weeksellaceae</taxon>
        <taxon>Faecalibacter</taxon>
    </lineage>
</organism>
<dbReference type="EMBL" id="JADGIK010000001">
    <property type="protein sequence ID" value="MBF0596357.1"/>
    <property type="molecule type" value="Genomic_DNA"/>
</dbReference>
<gene>
    <name evidence="1" type="ORF">IM532_02580</name>
</gene>
<proteinExistence type="predicted"/>
<accession>A0A8J7G477</accession>
<evidence type="ECO:0000313" key="1">
    <source>
        <dbReference type="EMBL" id="MBF0596357.1"/>
    </source>
</evidence>
<dbReference type="RefSeq" id="WP_194181882.1">
    <property type="nucleotide sequence ID" value="NZ_JADGIK010000001.1"/>
</dbReference>
<reference evidence="1" key="1">
    <citation type="submission" date="2020-10" db="EMBL/GenBank/DDBJ databases">
        <authorList>
            <person name="Lu T."/>
            <person name="Wang Q."/>
            <person name="Han X."/>
        </authorList>
    </citation>
    <scope>NUCLEOTIDE SEQUENCE</scope>
    <source>
        <strain evidence="1">WQ 117</strain>
    </source>
</reference>
<evidence type="ECO:0000313" key="2">
    <source>
        <dbReference type="Proteomes" id="UP000608754"/>
    </source>
</evidence>